<keyword evidence="2" id="KW-1185">Reference proteome</keyword>
<dbReference type="Proteomes" id="UP000009168">
    <property type="component" value="Unassembled WGS sequence"/>
</dbReference>
<dbReference type="HOGENOM" id="CLU_2163490_0_0_1"/>
<evidence type="ECO:0000313" key="2">
    <source>
        <dbReference type="Proteomes" id="UP000009168"/>
    </source>
</evidence>
<dbReference type="AlphaFoldDB" id="Q233T3"/>
<gene>
    <name evidence="1" type="ORF">TTHERM_00807900</name>
</gene>
<organism evidence="1 2">
    <name type="scientific">Tetrahymena thermophila (strain SB210)</name>
    <dbReference type="NCBI Taxonomy" id="312017"/>
    <lineage>
        <taxon>Eukaryota</taxon>
        <taxon>Sar</taxon>
        <taxon>Alveolata</taxon>
        <taxon>Ciliophora</taxon>
        <taxon>Intramacronucleata</taxon>
        <taxon>Oligohymenophorea</taxon>
        <taxon>Hymenostomatida</taxon>
        <taxon>Tetrahymenina</taxon>
        <taxon>Tetrahymenidae</taxon>
        <taxon>Tetrahymena</taxon>
    </lineage>
</organism>
<dbReference type="GeneID" id="7829636"/>
<accession>Q233T3</accession>
<name>Q233T3_TETTS</name>
<dbReference type="RefSeq" id="XP_001011991.2">
    <property type="nucleotide sequence ID" value="XM_001011991.2"/>
</dbReference>
<sequence>MSPESSQNKYLAKNGKDINKLEEVITDLISKFQPEDKQFEEEFFKYAQAYQSEINSQQDIVMSYPKNQKKFVERYEQFKYSFPQKMKDQFGDFKMMLFLKRFHWKRLKILNIKFEMVSYLYQGGKSDLLKIDLKFNQF</sequence>
<evidence type="ECO:0000313" key="1">
    <source>
        <dbReference type="EMBL" id="EAR91746.2"/>
    </source>
</evidence>
<dbReference type="KEGG" id="tet:TTHERM_00807900"/>
<dbReference type="InParanoid" id="Q233T3"/>
<protein>
    <submittedName>
        <fullName evidence="1">Uncharacterized protein</fullName>
    </submittedName>
</protein>
<proteinExistence type="predicted"/>
<dbReference type="EMBL" id="GG662769">
    <property type="protein sequence ID" value="EAR91746.2"/>
    <property type="molecule type" value="Genomic_DNA"/>
</dbReference>
<reference evidence="2" key="1">
    <citation type="journal article" date="2006" name="PLoS Biol.">
        <title>Macronuclear genome sequence of the ciliate Tetrahymena thermophila, a model eukaryote.</title>
        <authorList>
            <person name="Eisen J.A."/>
            <person name="Coyne R.S."/>
            <person name="Wu M."/>
            <person name="Wu D."/>
            <person name="Thiagarajan M."/>
            <person name="Wortman J.R."/>
            <person name="Badger J.H."/>
            <person name="Ren Q."/>
            <person name="Amedeo P."/>
            <person name="Jones K.M."/>
            <person name="Tallon L.J."/>
            <person name="Delcher A.L."/>
            <person name="Salzberg S.L."/>
            <person name="Silva J.C."/>
            <person name="Haas B.J."/>
            <person name="Majoros W.H."/>
            <person name="Farzad M."/>
            <person name="Carlton J.M."/>
            <person name="Smith R.K. Jr."/>
            <person name="Garg J."/>
            <person name="Pearlman R.E."/>
            <person name="Karrer K.M."/>
            <person name="Sun L."/>
            <person name="Manning G."/>
            <person name="Elde N.C."/>
            <person name="Turkewitz A.P."/>
            <person name="Asai D.J."/>
            <person name="Wilkes D.E."/>
            <person name="Wang Y."/>
            <person name="Cai H."/>
            <person name="Collins K."/>
            <person name="Stewart B.A."/>
            <person name="Lee S.R."/>
            <person name="Wilamowska K."/>
            <person name="Weinberg Z."/>
            <person name="Ruzzo W.L."/>
            <person name="Wloga D."/>
            <person name="Gaertig J."/>
            <person name="Frankel J."/>
            <person name="Tsao C.-C."/>
            <person name="Gorovsky M.A."/>
            <person name="Keeling P.J."/>
            <person name="Waller R.F."/>
            <person name="Patron N.J."/>
            <person name="Cherry J.M."/>
            <person name="Stover N.A."/>
            <person name="Krieger C.J."/>
            <person name="del Toro C."/>
            <person name="Ryder H.F."/>
            <person name="Williamson S.C."/>
            <person name="Barbeau R.A."/>
            <person name="Hamilton E.P."/>
            <person name="Orias E."/>
        </authorList>
    </citation>
    <scope>NUCLEOTIDE SEQUENCE [LARGE SCALE GENOMIC DNA]</scope>
    <source>
        <strain evidence="2">SB210</strain>
    </source>
</reference>